<evidence type="ECO:0000313" key="2">
    <source>
        <dbReference type="Proteomes" id="UP000799754"/>
    </source>
</evidence>
<dbReference type="EMBL" id="MU006725">
    <property type="protein sequence ID" value="KAF2625494.1"/>
    <property type="molecule type" value="Genomic_DNA"/>
</dbReference>
<protein>
    <submittedName>
        <fullName evidence="1">Uncharacterized protein</fullName>
    </submittedName>
</protein>
<evidence type="ECO:0000313" key="1">
    <source>
        <dbReference type="EMBL" id="KAF2625494.1"/>
    </source>
</evidence>
<name>A0ACB6RX40_9PLEO</name>
<organism evidence="1 2">
    <name type="scientific">Macroventuria anomochaeta</name>
    <dbReference type="NCBI Taxonomy" id="301207"/>
    <lineage>
        <taxon>Eukaryota</taxon>
        <taxon>Fungi</taxon>
        <taxon>Dikarya</taxon>
        <taxon>Ascomycota</taxon>
        <taxon>Pezizomycotina</taxon>
        <taxon>Dothideomycetes</taxon>
        <taxon>Pleosporomycetidae</taxon>
        <taxon>Pleosporales</taxon>
        <taxon>Pleosporineae</taxon>
        <taxon>Didymellaceae</taxon>
        <taxon>Macroventuria</taxon>
    </lineage>
</organism>
<accession>A0ACB6RX40</accession>
<reference evidence="1" key="1">
    <citation type="journal article" date="2020" name="Stud. Mycol.">
        <title>101 Dothideomycetes genomes: a test case for predicting lifestyles and emergence of pathogens.</title>
        <authorList>
            <person name="Haridas S."/>
            <person name="Albert R."/>
            <person name="Binder M."/>
            <person name="Bloem J."/>
            <person name="Labutti K."/>
            <person name="Salamov A."/>
            <person name="Andreopoulos B."/>
            <person name="Baker S."/>
            <person name="Barry K."/>
            <person name="Bills G."/>
            <person name="Bluhm B."/>
            <person name="Cannon C."/>
            <person name="Castanera R."/>
            <person name="Culley D."/>
            <person name="Daum C."/>
            <person name="Ezra D."/>
            <person name="Gonzalez J."/>
            <person name="Henrissat B."/>
            <person name="Kuo A."/>
            <person name="Liang C."/>
            <person name="Lipzen A."/>
            <person name="Lutzoni F."/>
            <person name="Magnuson J."/>
            <person name="Mondo S."/>
            <person name="Nolan M."/>
            <person name="Ohm R."/>
            <person name="Pangilinan J."/>
            <person name="Park H.-J."/>
            <person name="Ramirez L."/>
            <person name="Alfaro M."/>
            <person name="Sun H."/>
            <person name="Tritt A."/>
            <person name="Yoshinaga Y."/>
            <person name="Zwiers L.-H."/>
            <person name="Turgeon B."/>
            <person name="Goodwin S."/>
            <person name="Spatafora J."/>
            <person name="Crous P."/>
            <person name="Grigoriev I."/>
        </authorList>
    </citation>
    <scope>NUCLEOTIDE SEQUENCE</scope>
    <source>
        <strain evidence="1">CBS 525.71</strain>
    </source>
</reference>
<sequence>MRVLGLPLASLLLSSAFAQDDVDFPECSKEDADVEKCAQKIDNVVEVTPGISYFTKIACKDCPYAETWNEDSDDGKPESRITHGDQEMFFNVTLANDTRSILLNGKKIFPALNTIPNPPHISVSLLHPDFSYKNLTAATSCSDPTCSSPNIGTDCTEWCQTLPLGRMLVDYSYSAHLQKEEPDANIRFWEIIFDPVGGRSMPVAGLSSVSTPWTFDDPDRKSLHIVVAGQPVKRGHAVKPHNSQDGGLFGSVGGDEVYNLEITKVEQVMRRFNFASPKLSAWGKIRRFFGGDVWEEEGELVYLSEEWGIWGKKGTLRNLVGDVFHSNFVGLFFIIIGSIVGGFIALRIVQGLYLFAKQQSGLARWKGIDAVYSQLNQERGPDDEEEGGFRGEWRGDWRGDYRDSYDEGGSRASMGWNEERMKPLPTKPLPEKPLPQEPLIDT</sequence>
<gene>
    <name evidence="1" type="ORF">BU25DRAFT_412535</name>
</gene>
<keyword evidence="2" id="KW-1185">Reference proteome</keyword>
<dbReference type="Proteomes" id="UP000799754">
    <property type="component" value="Unassembled WGS sequence"/>
</dbReference>
<comment type="caution">
    <text evidence="1">The sequence shown here is derived from an EMBL/GenBank/DDBJ whole genome shotgun (WGS) entry which is preliminary data.</text>
</comment>
<proteinExistence type="predicted"/>